<reference evidence="2 3" key="1">
    <citation type="submission" date="2023-11" db="EMBL/GenBank/DDBJ databases">
        <title>Halocaridina rubra genome assembly.</title>
        <authorList>
            <person name="Smith C."/>
        </authorList>
    </citation>
    <scope>NUCLEOTIDE SEQUENCE [LARGE SCALE GENOMIC DNA]</scope>
    <source>
        <strain evidence="2">EP-1</strain>
        <tissue evidence="2">Whole</tissue>
    </source>
</reference>
<dbReference type="GO" id="GO:0106217">
    <property type="term" value="P:tRNA C3-cytosine methylation"/>
    <property type="evidence" value="ECO:0007669"/>
    <property type="project" value="TreeGrafter"/>
</dbReference>
<evidence type="ECO:0000313" key="2">
    <source>
        <dbReference type="EMBL" id="KAK7026705.1"/>
    </source>
</evidence>
<dbReference type="GO" id="GO:0004814">
    <property type="term" value="F:arginine-tRNA ligase activity"/>
    <property type="evidence" value="ECO:0007669"/>
    <property type="project" value="InterPro"/>
</dbReference>
<dbReference type="SUPFAM" id="SSF47323">
    <property type="entry name" value="Anticodon-binding domain of a subclass of class I aminoacyl-tRNA synthetases"/>
    <property type="match status" value="1"/>
</dbReference>
<keyword evidence="3" id="KW-1185">Reference proteome</keyword>
<dbReference type="Proteomes" id="UP001381693">
    <property type="component" value="Unassembled WGS sequence"/>
</dbReference>
<dbReference type="InterPro" id="IPR037380">
    <property type="entry name" value="DALRD3"/>
</dbReference>
<dbReference type="Pfam" id="PF05746">
    <property type="entry name" value="DALR_1"/>
    <property type="match status" value="1"/>
</dbReference>
<dbReference type="EMBL" id="JAXCGZ010022702">
    <property type="protein sequence ID" value="KAK7026705.1"/>
    <property type="molecule type" value="Genomic_DNA"/>
</dbReference>
<organism evidence="2 3">
    <name type="scientific">Halocaridina rubra</name>
    <name type="common">Hawaiian red shrimp</name>
    <dbReference type="NCBI Taxonomy" id="373956"/>
    <lineage>
        <taxon>Eukaryota</taxon>
        <taxon>Metazoa</taxon>
        <taxon>Ecdysozoa</taxon>
        <taxon>Arthropoda</taxon>
        <taxon>Crustacea</taxon>
        <taxon>Multicrustacea</taxon>
        <taxon>Malacostraca</taxon>
        <taxon>Eumalacostraca</taxon>
        <taxon>Eucarida</taxon>
        <taxon>Decapoda</taxon>
        <taxon>Pleocyemata</taxon>
        <taxon>Caridea</taxon>
        <taxon>Atyoidea</taxon>
        <taxon>Atyidae</taxon>
        <taxon>Halocaridina</taxon>
    </lineage>
</organism>
<evidence type="ECO:0000313" key="3">
    <source>
        <dbReference type="Proteomes" id="UP001381693"/>
    </source>
</evidence>
<evidence type="ECO:0000259" key="1">
    <source>
        <dbReference type="SMART" id="SM00836"/>
    </source>
</evidence>
<comment type="caution">
    <text evidence="2">The sequence shown here is derived from an EMBL/GenBank/DDBJ whole genome shotgun (WGS) entry which is preliminary data.</text>
</comment>
<feature type="domain" description="DALR anticodon binding" evidence="1">
    <location>
        <begin position="323"/>
        <end position="462"/>
    </location>
</feature>
<dbReference type="PANTHER" id="PTHR16043">
    <property type="entry name" value="DALRD3 PROTEIN"/>
    <property type="match status" value="1"/>
</dbReference>
<gene>
    <name evidence="2" type="primary">DALRD3</name>
    <name evidence="2" type="ORF">SK128_019312</name>
</gene>
<protein>
    <submittedName>
        <fullName evidence="2">DALR anticodon-binding domain-containing protein 3</fullName>
    </submittedName>
</protein>
<dbReference type="SMART" id="SM00836">
    <property type="entry name" value="DALR_1"/>
    <property type="match status" value="1"/>
</dbReference>
<sequence>MRKFVKSLLTEDGTKPWDSSEVEFLYKTTIRGDSNHYCKADVVIPLKSAKVADIASKVSASLLYLCMKNPSETSFEVIKNIFENESIPLENMWREKSLLCFSLMRIKMIQEAVTSALQAGRHYGRQSILSSENVILIHDTSADAKTEAHIYRGHVILNHLVNCLKFAGASVHFENYSKISASEHSSELLESKTGVKEVESSATSSFKRTHMDDTVPLYFLSQSQNVDTNNLHIWQVLKYTHLVNTSTGKAWKVLAHDYFKIVLSELRSAMELKYGDINKEGNDVLEEQARHCVLLHLLSKNYSDNLRVQTGEDSQNSKDWAFVLYNYARLRMIFKSFEEQVADNALAPLPTIEDVDFSLLKYNEEWVLVWQYIIRWPEIVQEFALTFTENVANMKTSVMIKFMHSLSHHISTYYSRFHVLPSEPLSHLMPLMHARLYLLKAVILVMDVCFDLLGITSPPESM</sequence>
<dbReference type="PANTHER" id="PTHR16043:SF1">
    <property type="entry name" value="DALR ANTICODON-BINDING DOMAIN-CONTAINING PROTEIN 3"/>
    <property type="match status" value="1"/>
</dbReference>
<dbReference type="InterPro" id="IPR009080">
    <property type="entry name" value="tRNAsynth_Ia_anticodon-bd"/>
</dbReference>
<dbReference type="InterPro" id="IPR008909">
    <property type="entry name" value="DALR_anticod-bd"/>
</dbReference>
<name>A0AAN8ZTM7_HALRR</name>
<dbReference type="GO" id="GO:0006420">
    <property type="term" value="P:arginyl-tRNA aminoacylation"/>
    <property type="evidence" value="ECO:0007669"/>
    <property type="project" value="InterPro"/>
</dbReference>
<dbReference type="AlphaFoldDB" id="A0AAN8ZTM7"/>
<dbReference type="GO" id="GO:0005524">
    <property type="term" value="F:ATP binding"/>
    <property type="evidence" value="ECO:0007669"/>
    <property type="project" value="InterPro"/>
</dbReference>
<proteinExistence type="predicted"/>
<dbReference type="GO" id="GO:0000049">
    <property type="term" value="F:tRNA binding"/>
    <property type="evidence" value="ECO:0007669"/>
    <property type="project" value="TreeGrafter"/>
</dbReference>
<dbReference type="Gene3D" id="1.10.730.10">
    <property type="entry name" value="Isoleucyl-tRNA Synthetase, Domain 1"/>
    <property type="match status" value="1"/>
</dbReference>
<accession>A0AAN8ZTM7</accession>